<reference evidence="2 3" key="1">
    <citation type="submission" date="2021-06" db="EMBL/GenBank/DDBJ databases">
        <authorList>
            <person name="Palmer J.M."/>
        </authorList>
    </citation>
    <scope>NUCLEOTIDE SEQUENCE [LARGE SCALE GENOMIC DNA]</scope>
    <source>
        <strain evidence="2 3">AS_MEX2019</strain>
        <tissue evidence="2">Muscle</tissue>
    </source>
</reference>
<evidence type="ECO:0000313" key="3">
    <source>
        <dbReference type="Proteomes" id="UP001469553"/>
    </source>
</evidence>
<feature type="region of interest" description="Disordered" evidence="1">
    <location>
        <begin position="58"/>
        <end position="89"/>
    </location>
</feature>
<protein>
    <submittedName>
        <fullName evidence="2">Uncharacterized protein</fullName>
    </submittedName>
</protein>
<keyword evidence="3" id="KW-1185">Reference proteome</keyword>
<evidence type="ECO:0000256" key="1">
    <source>
        <dbReference type="SAM" id="MobiDB-lite"/>
    </source>
</evidence>
<sequence>MDLNLMVLFRKGSPDCLCWVRLARVFCQGSRNRFDPHAVSNQETENYGKDFIYRKRDGAGNRNRDTNCKNSGEIRQEGGETKKLYTGET</sequence>
<organism evidence="2 3">
    <name type="scientific">Ameca splendens</name>
    <dbReference type="NCBI Taxonomy" id="208324"/>
    <lineage>
        <taxon>Eukaryota</taxon>
        <taxon>Metazoa</taxon>
        <taxon>Chordata</taxon>
        <taxon>Craniata</taxon>
        <taxon>Vertebrata</taxon>
        <taxon>Euteleostomi</taxon>
        <taxon>Actinopterygii</taxon>
        <taxon>Neopterygii</taxon>
        <taxon>Teleostei</taxon>
        <taxon>Neoteleostei</taxon>
        <taxon>Acanthomorphata</taxon>
        <taxon>Ovalentaria</taxon>
        <taxon>Atherinomorphae</taxon>
        <taxon>Cyprinodontiformes</taxon>
        <taxon>Goodeidae</taxon>
        <taxon>Ameca</taxon>
    </lineage>
</organism>
<comment type="caution">
    <text evidence="2">The sequence shown here is derived from an EMBL/GenBank/DDBJ whole genome shotgun (WGS) entry which is preliminary data.</text>
</comment>
<name>A0ABV0ZEH4_9TELE</name>
<evidence type="ECO:0000313" key="2">
    <source>
        <dbReference type="EMBL" id="MEQ2304629.1"/>
    </source>
</evidence>
<dbReference type="EMBL" id="JAHRIP010059727">
    <property type="protein sequence ID" value="MEQ2304629.1"/>
    <property type="molecule type" value="Genomic_DNA"/>
</dbReference>
<accession>A0ABV0ZEH4</accession>
<proteinExistence type="predicted"/>
<gene>
    <name evidence="2" type="ORF">AMECASPLE_029151</name>
</gene>
<dbReference type="Proteomes" id="UP001469553">
    <property type="component" value="Unassembled WGS sequence"/>
</dbReference>